<feature type="compositionally biased region" description="Basic and acidic residues" evidence="1">
    <location>
        <begin position="39"/>
        <end position="51"/>
    </location>
</feature>
<feature type="transmembrane region" description="Helical" evidence="2">
    <location>
        <begin position="89"/>
        <end position="107"/>
    </location>
</feature>
<keyword evidence="2" id="KW-1133">Transmembrane helix</keyword>
<dbReference type="AlphaFoldDB" id="A0A6J6E7X2"/>
<proteinExistence type="predicted"/>
<dbReference type="Pfam" id="PF11241">
    <property type="entry name" value="DUF3043"/>
    <property type="match status" value="1"/>
</dbReference>
<gene>
    <name evidence="3" type="ORF">UFOPK1747_00037</name>
</gene>
<evidence type="ECO:0000313" key="3">
    <source>
        <dbReference type="EMBL" id="CAB4572257.1"/>
    </source>
</evidence>
<dbReference type="InterPro" id="IPR021403">
    <property type="entry name" value="DUF3043"/>
</dbReference>
<accession>A0A6J6E7X2</accession>
<reference evidence="3" key="1">
    <citation type="submission" date="2020-05" db="EMBL/GenBank/DDBJ databases">
        <authorList>
            <person name="Chiriac C."/>
            <person name="Salcher M."/>
            <person name="Ghai R."/>
            <person name="Kavagutti S V."/>
        </authorList>
    </citation>
    <scope>NUCLEOTIDE SEQUENCE</scope>
</reference>
<feature type="compositionally biased region" description="Polar residues" evidence="1">
    <location>
        <begin position="28"/>
        <end position="38"/>
    </location>
</feature>
<sequence length="181" mass="20432">MSKAEDKKSVGKKGKPTPKRKVAEAKSKNSILSPNASSSDKKKLKEQSRARRLESRAAFMRGEESALPPRDKGPAKRFIRNYVDSRRTISEYFLVLIMVVLFLTIIPNPTIQIFAIAVMYSAMLYAAVDGFLLGRRMKKLIALKFPDQSLRGVGMYAWMRSTQMRRLRAPAPQVKVGDKVI</sequence>
<organism evidence="3">
    <name type="scientific">freshwater metagenome</name>
    <dbReference type="NCBI Taxonomy" id="449393"/>
    <lineage>
        <taxon>unclassified sequences</taxon>
        <taxon>metagenomes</taxon>
        <taxon>ecological metagenomes</taxon>
    </lineage>
</organism>
<feature type="compositionally biased region" description="Basic residues" evidence="1">
    <location>
        <begin position="10"/>
        <end position="20"/>
    </location>
</feature>
<name>A0A6J6E7X2_9ZZZZ</name>
<keyword evidence="2" id="KW-0812">Transmembrane</keyword>
<feature type="region of interest" description="Disordered" evidence="1">
    <location>
        <begin position="1"/>
        <end position="51"/>
    </location>
</feature>
<evidence type="ECO:0000256" key="1">
    <source>
        <dbReference type="SAM" id="MobiDB-lite"/>
    </source>
</evidence>
<protein>
    <submittedName>
        <fullName evidence="3">Unannotated protein</fullName>
    </submittedName>
</protein>
<feature type="transmembrane region" description="Helical" evidence="2">
    <location>
        <begin position="113"/>
        <end position="134"/>
    </location>
</feature>
<dbReference type="EMBL" id="CAEZTV010000002">
    <property type="protein sequence ID" value="CAB4572257.1"/>
    <property type="molecule type" value="Genomic_DNA"/>
</dbReference>
<evidence type="ECO:0000256" key="2">
    <source>
        <dbReference type="SAM" id="Phobius"/>
    </source>
</evidence>
<keyword evidence="2" id="KW-0472">Membrane</keyword>